<evidence type="ECO:0000313" key="4">
    <source>
        <dbReference type="Proteomes" id="UP000886653"/>
    </source>
</evidence>
<dbReference type="AlphaFoldDB" id="A0A9P6NC73"/>
<dbReference type="GO" id="GO:0007023">
    <property type="term" value="P:post-chaperonin tubulin folding pathway"/>
    <property type="evidence" value="ECO:0007669"/>
    <property type="project" value="InterPro"/>
</dbReference>
<organism evidence="3 4">
    <name type="scientific">Cronartium quercuum f. sp. fusiforme G11</name>
    <dbReference type="NCBI Taxonomy" id="708437"/>
    <lineage>
        <taxon>Eukaryota</taxon>
        <taxon>Fungi</taxon>
        <taxon>Dikarya</taxon>
        <taxon>Basidiomycota</taxon>
        <taxon>Pucciniomycotina</taxon>
        <taxon>Pucciniomycetes</taxon>
        <taxon>Pucciniales</taxon>
        <taxon>Coleosporiaceae</taxon>
        <taxon>Cronartium</taxon>
    </lineage>
</organism>
<dbReference type="EMBL" id="MU167383">
    <property type="protein sequence ID" value="KAG0141514.1"/>
    <property type="molecule type" value="Genomic_DNA"/>
</dbReference>
<comment type="caution">
    <text evidence="3">The sequence shown here is derived from an EMBL/GenBank/DDBJ whole genome shotgun (WGS) entry which is preliminary data.</text>
</comment>
<reference evidence="3" key="1">
    <citation type="submission" date="2013-11" db="EMBL/GenBank/DDBJ databases">
        <title>Genome sequence of the fusiform rust pathogen reveals effectors for host alternation and coevolution with pine.</title>
        <authorList>
            <consortium name="DOE Joint Genome Institute"/>
            <person name="Smith K."/>
            <person name="Pendleton A."/>
            <person name="Kubisiak T."/>
            <person name="Anderson C."/>
            <person name="Salamov A."/>
            <person name="Aerts A."/>
            <person name="Riley R."/>
            <person name="Clum A."/>
            <person name="Lindquist E."/>
            <person name="Ence D."/>
            <person name="Campbell M."/>
            <person name="Kronenberg Z."/>
            <person name="Feau N."/>
            <person name="Dhillon B."/>
            <person name="Hamelin R."/>
            <person name="Burleigh J."/>
            <person name="Smith J."/>
            <person name="Yandell M."/>
            <person name="Nelson C."/>
            <person name="Grigoriev I."/>
            <person name="Davis J."/>
        </authorList>
    </citation>
    <scope>NUCLEOTIDE SEQUENCE</scope>
    <source>
        <strain evidence="3">G11</strain>
    </source>
</reference>
<evidence type="ECO:0000259" key="2">
    <source>
        <dbReference type="PROSITE" id="PS51329"/>
    </source>
</evidence>
<evidence type="ECO:0000256" key="1">
    <source>
        <dbReference type="ARBA" id="ARBA00008848"/>
    </source>
</evidence>
<proteinExistence type="inferred from homology"/>
<dbReference type="PANTHER" id="PTHR15139">
    <property type="entry name" value="TUBULIN FOLDING COFACTOR C"/>
    <property type="match status" value="1"/>
</dbReference>
<dbReference type="InterPro" id="IPR027684">
    <property type="entry name" value="TBCC"/>
</dbReference>
<dbReference type="InterPro" id="IPR017901">
    <property type="entry name" value="C-CAP_CF_C-like"/>
</dbReference>
<dbReference type="Proteomes" id="UP000886653">
    <property type="component" value="Unassembled WGS sequence"/>
</dbReference>
<dbReference type="GO" id="GO:0007021">
    <property type="term" value="P:tubulin complex assembly"/>
    <property type="evidence" value="ECO:0007669"/>
    <property type="project" value="TreeGrafter"/>
</dbReference>
<keyword evidence="4" id="KW-1185">Reference proteome</keyword>
<dbReference type="PANTHER" id="PTHR15139:SF0">
    <property type="entry name" value="TUBULIN-SPECIFIC CHAPERONE C"/>
    <property type="match status" value="1"/>
</dbReference>
<dbReference type="Pfam" id="PF07986">
    <property type="entry name" value="TBCC"/>
    <property type="match status" value="1"/>
</dbReference>
<dbReference type="OrthoDB" id="194775at2759"/>
<feature type="domain" description="C-CAP/cofactor C-like" evidence="2">
    <location>
        <begin position="120"/>
        <end position="235"/>
    </location>
</feature>
<dbReference type="PROSITE" id="PS51329">
    <property type="entry name" value="C_CAP_COFACTOR_C"/>
    <property type="match status" value="1"/>
</dbReference>
<comment type="similarity">
    <text evidence="1">Belongs to the TBCC family.</text>
</comment>
<gene>
    <name evidence="3" type="ORF">CROQUDRAFT_98662</name>
</gene>
<dbReference type="GO" id="GO:0005737">
    <property type="term" value="C:cytoplasm"/>
    <property type="evidence" value="ECO:0007669"/>
    <property type="project" value="TreeGrafter"/>
</dbReference>
<dbReference type="InterPro" id="IPR016098">
    <property type="entry name" value="CAP/MinC_C"/>
</dbReference>
<dbReference type="InterPro" id="IPR012945">
    <property type="entry name" value="Tubulin-bd_cofactor_C_dom"/>
</dbReference>
<sequence>MSMNENENENQAFLARFATELAHYKHAPTPSKLANLHQLLADHPTRLPSYHLRKCTDQLSSVSSDLSPTPNKTKFAFNRQTVAVKSPTTTTTTTIPASSSAVTHLTNPTGSIQKPCLLRPPASQTTTALTIGPLTHSIIDLRNLTSLVTLTLSNLSNCLLIASQPLSHSLFVRHCFRSVLLISAAQVRLSDSRHIQLWTRTATVPVIERCESIIFRDPSDHQSLNSVDCVLDFDRPYINDQVTNWKTEGGPKKEEVMKILQAIENYTVEGELGDEMVKILEKCFLGR</sequence>
<name>A0A9P6NC73_9BASI</name>
<accession>A0A9P6NC73</accession>
<dbReference type="Gene3D" id="2.160.20.70">
    <property type="match status" value="1"/>
</dbReference>
<evidence type="ECO:0000313" key="3">
    <source>
        <dbReference type="EMBL" id="KAG0141514.1"/>
    </source>
</evidence>
<protein>
    <recommendedName>
        <fullName evidence="2">C-CAP/cofactor C-like domain-containing protein</fullName>
    </recommendedName>
</protein>